<evidence type="ECO:0000313" key="1">
    <source>
        <dbReference type="EMBL" id="PNX63851.1"/>
    </source>
</evidence>
<organism evidence="1 2">
    <name type="scientific">Trifolium pratense</name>
    <name type="common">Red clover</name>
    <dbReference type="NCBI Taxonomy" id="57577"/>
    <lineage>
        <taxon>Eukaryota</taxon>
        <taxon>Viridiplantae</taxon>
        <taxon>Streptophyta</taxon>
        <taxon>Embryophyta</taxon>
        <taxon>Tracheophyta</taxon>
        <taxon>Spermatophyta</taxon>
        <taxon>Magnoliopsida</taxon>
        <taxon>eudicotyledons</taxon>
        <taxon>Gunneridae</taxon>
        <taxon>Pentapetalae</taxon>
        <taxon>rosids</taxon>
        <taxon>fabids</taxon>
        <taxon>Fabales</taxon>
        <taxon>Fabaceae</taxon>
        <taxon>Papilionoideae</taxon>
        <taxon>50 kb inversion clade</taxon>
        <taxon>NPAAA clade</taxon>
        <taxon>Hologalegina</taxon>
        <taxon>IRL clade</taxon>
        <taxon>Trifolieae</taxon>
        <taxon>Trifolium</taxon>
    </lineage>
</organism>
<reference evidence="1 2" key="2">
    <citation type="journal article" date="2017" name="Front. Plant Sci.">
        <title>Gene Classification and Mining of Molecular Markers Useful in Red Clover (Trifolium pratense) Breeding.</title>
        <authorList>
            <person name="Istvanek J."/>
            <person name="Dluhosova J."/>
            <person name="Dluhos P."/>
            <person name="Patkova L."/>
            <person name="Nedelnik J."/>
            <person name="Repkova J."/>
        </authorList>
    </citation>
    <scope>NUCLEOTIDE SEQUENCE [LARGE SCALE GENOMIC DNA]</scope>
    <source>
        <strain evidence="2">cv. Tatra</strain>
        <tissue evidence="1">Young leaves</tissue>
    </source>
</reference>
<sequence length="17" mass="1760">RCVHGHAMACAAVVVVH</sequence>
<name>A0A2K3KC38_TRIPR</name>
<protein>
    <submittedName>
        <fullName evidence="1">Uncharacterized protein</fullName>
    </submittedName>
</protein>
<proteinExistence type="predicted"/>
<dbReference type="EMBL" id="ASHM01159256">
    <property type="protein sequence ID" value="PNX63851.1"/>
    <property type="molecule type" value="Genomic_DNA"/>
</dbReference>
<reference evidence="1 2" key="1">
    <citation type="journal article" date="2014" name="Am. J. Bot.">
        <title>Genome assembly and annotation for red clover (Trifolium pratense; Fabaceae).</title>
        <authorList>
            <person name="Istvanek J."/>
            <person name="Jaros M."/>
            <person name="Krenek A."/>
            <person name="Repkova J."/>
        </authorList>
    </citation>
    <scope>NUCLEOTIDE SEQUENCE [LARGE SCALE GENOMIC DNA]</scope>
    <source>
        <strain evidence="2">cv. Tatra</strain>
        <tissue evidence="1">Young leaves</tissue>
    </source>
</reference>
<dbReference type="Proteomes" id="UP000236291">
    <property type="component" value="Unassembled WGS sequence"/>
</dbReference>
<accession>A0A2K3KC38</accession>
<dbReference type="AlphaFoldDB" id="A0A2K3KC38"/>
<feature type="non-terminal residue" evidence="1">
    <location>
        <position position="1"/>
    </location>
</feature>
<comment type="caution">
    <text evidence="1">The sequence shown here is derived from an EMBL/GenBank/DDBJ whole genome shotgun (WGS) entry which is preliminary data.</text>
</comment>
<gene>
    <name evidence="1" type="ORF">L195_g061827</name>
</gene>
<evidence type="ECO:0000313" key="2">
    <source>
        <dbReference type="Proteomes" id="UP000236291"/>
    </source>
</evidence>